<organism evidence="2 3">
    <name type="scientific">Tritrichomonas foetus</name>
    <dbReference type="NCBI Taxonomy" id="1144522"/>
    <lineage>
        <taxon>Eukaryota</taxon>
        <taxon>Metamonada</taxon>
        <taxon>Parabasalia</taxon>
        <taxon>Tritrichomonadida</taxon>
        <taxon>Tritrichomonadidae</taxon>
        <taxon>Tritrichomonas</taxon>
    </lineage>
</organism>
<keyword evidence="3" id="KW-1185">Reference proteome</keyword>
<proteinExistence type="predicted"/>
<evidence type="ECO:0000256" key="1">
    <source>
        <dbReference type="SAM" id="MobiDB-lite"/>
    </source>
</evidence>
<dbReference type="EMBL" id="MLAK01000838">
    <property type="protein sequence ID" value="OHT03149.1"/>
    <property type="molecule type" value="Genomic_DNA"/>
</dbReference>
<evidence type="ECO:0000313" key="3">
    <source>
        <dbReference type="Proteomes" id="UP000179807"/>
    </source>
</evidence>
<dbReference type="Proteomes" id="UP000179807">
    <property type="component" value="Unassembled WGS sequence"/>
</dbReference>
<accession>A0A1J4K0X9</accession>
<dbReference type="RefSeq" id="XP_068356285.1">
    <property type="nucleotide sequence ID" value="XM_068493319.1"/>
</dbReference>
<dbReference type="GeneID" id="94828023"/>
<feature type="region of interest" description="Disordered" evidence="1">
    <location>
        <begin position="154"/>
        <end position="178"/>
    </location>
</feature>
<sequence>MLADEPDPTRSIISQYLDIPAKRWNSANLGVHPDGNWLLFYEKSSHRMYNQPRLKNISCPSMYHHVPYDCSRVAPNISDPLEDKKVDNYDSFRFRRKIYTYGVTKEVERKNLDLIPKKISIIKPNGNKNLRKSDETIMNNRKLSPQLNMVKSINSPINPRSPRRLYRAASDEPTFGNI</sequence>
<protein>
    <submittedName>
        <fullName evidence="2">Uncharacterized protein</fullName>
    </submittedName>
</protein>
<evidence type="ECO:0000313" key="2">
    <source>
        <dbReference type="EMBL" id="OHT03149.1"/>
    </source>
</evidence>
<gene>
    <name evidence="2" type="ORF">TRFO_06814</name>
</gene>
<name>A0A1J4K0X9_9EUKA</name>
<dbReference type="AlphaFoldDB" id="A0A1J4K0X9"/>
<comment type="caution">
    <text evidence="2">The sequence shown here is derived from an EMBL/GenBank/DDBJ whole genome shotgun (WGS) entry which is preliminary data.</text>
</comment>
<reference evidence="2" key="1">
    <citation type="submission" date="2016-10" db="EMBL/GenBank/DDBJ databases">
        <authorList>
            <person name="Benchimol M."/>
            <person name="Almeida L.G."/>
            <person name="Vasconcelos A.T."/>
            <person name="Perreira-Neves A."/>
            <person name="Rosa I.A."/>
            <person name="Tasca T."/>
            <person name="Bogo M.R."/>
            <person name="de Souza W."/>
        </authorList>
    </citation>
    <scope>NUCLEOTIDE SEQUENCE [LARGE SCALE GENOMIC DNA]</scope>
    <source>
        <strain evidence="2">K</strain>
    </source>
</reference>
<dbReference type="VEuPathDB" id="TrichDB:TRFO_06814"/>